<dbReference type="InterPro" id="IPR050397">
    <property type="entry name" value="Env_Response_Regulators"/>
</dbReference>
<evidence type="ECO:0000313" key="7">
    <source>
        <dbReference type="Proteomes" id="UP000056750"/>
    </source>
</evidence>
<evidence type="ECO:0000256" key="3">
    <source>
        <dbReference type="ARBA" id="ARBA00023163"/>
    </source>
</evidence>
<dbReference type="SUPFAM" id="SSF46785">
    <property type="entry name" value="Winged helix' DNA-binding domain"/>
    <property type="match status" value="1"/>
</dbReference>
<dbReference type="PANTHER" id="PTHR24567:SF26">
    <property type="entry name" value="REGULATORY PROTEIN YEIL"/>
    <property type="match status" value="1"/>
</dbReference>
<dbReference type="InterPro" id="IPR000595">
    <property type="entry name" value="cNMP-bd_dom"/>
</dbReference>
<name>A0AAW7Z5B8_9ALTE</name>
<dbReference type="GO" id="GO:0003700">
    <property type="term" value="F:DNA-binding transcription factor activity"/>
    <property type="evidence" value="ECO:0007669"/>
    <property type="project" value="TreeGrafter"/>
</dbReference>
<dbReference type="PANTHER" id="PTHR24567">
    <property type="entry name" value="CRP FAMILY TRANSCRIPTIONAL REGULATORY PROTEIN"/>
    <property type="match status" value="1"/>
</dbReference>
<dbReference type="InterPro" id="IPR014710">
    <property type="entry name" value="RmlC-like_jellyroll"/>
</dbReference>
<evidence type="ECO:0000256" key="1">
    <source>
        <dbReference type="ARBA" id="ARBA00023015"/>
    </source>
</evidence>
<dbReference type="EMBL" id="JAUOQI010000011">
    <property type="protein sequence ID" value="MDO6578669.1"/>
    <property type="molecule type" value="Genomic_DNA"/>
</dbReference>
<dbReference type="Proteomes" id="UP001170717">
    <property type="component" value="Unassembled WGS sequence"/>
</dbReference>
<dbReference type="GO" id="GO:0003677">
    <property type="term" value="F:DNA binding"/>
    <property type="evidence" value="ECO:0007669"/>
    <property type="project" value="UniProtKB-KW"/>
</dbReference>
<dbReference type="RefSeq" id="WP_057789313.1">
    <property type="nucleotide sequence ID" value="NZ_CANLMS010000010.1"/>
</dbReference>
<evidence type="ECO:0000313" key="5">
    <source>
        <dbReference type="EMBL" id="AMJ75713.1"/>
    </source>
</evidence>
<dbReference type="InterPro" id="IPR018490">
    <property type="entry name" value="cNMP-bd_dom_sf"/>
</dbReference>
<dbReference type="AlphaFoldDB" id="A0AAW7Z5B8"/>
<accession>A0AAW7Z5B8</accession>
<evidence type="ECO:0000313" key="8">
    <source>
        <dbReference type="Proteomes" id="UP001170717"/>
    </source>
</evidence>
<dbReference type="EMBL" id="CP013926">
    <property type="protein sequence ID" value="AMJ75713.1"/>
    <property type="molecule type" value="Genomic_DNA"/>
</dbReference>
<dbReference type="SMART" id="SM00100">
    <property type="entry name" value="cNMP"/>
    <property type="match status" value="1"/>
</dbReference>
<dbReference type="KEGG" id="asq:AVL57_18155"/>
<keyword evidence="7" id="KW-1185">Reference proteome</keyword>
<dbReference type="Proteomes" id="UP000056750">
    <property type="component" value="Chromosome"/>
</dbReference>
<evidence type="ECO:0000259" key="4">
    <source>
        <dbReference type="PROSITE" id="PS50042"/>
    </source>
</evidence>
<dbReference type="SUPFAM" id="SSF51206">
    <property type="entry name" value="cAMP-binding domain-like"/>
    <property type="match status" value="1"/>
</dbReference>
<dbReference type="CDD" id="cd00038">
    <property type="entry name" value="CAP_ED"/>
    <property type="match status" value="1"/>
</dbReference>
<keyword evidence="3" id="KW-0804">Transcription</keyword>
<dbReference type="InterPro" id="IPR036390">
    <property type="entry name" value="WH_DNA-bd_sf"/>
</dbReference>
<reference evidence="5 7" key="1">
    <citation type="submission" date="2015-12" db="EMBL/GenBank/DDBJ databases">
        <title>Intraspecies pangenome expansion in the marine bacterium Alteromonas.</title>
        <authorList>
            <person name="Lopez-Perez M."/>
            <person name="Rodriguez-Valera F."/>
        </authorList>
    </citation>
    <scope>NUCLEOTIDE SEQUENCE [LARGE SCALE GENOMIC DNA]</scope>
    <source>
        <strain evidence="5 7">LMG 21861</strain>
    </source>
</reference>
<keyword evidence="1" id="KW-0805">Transcription regulation</keyword>
<dbReference type="GO" id="GO:0005829">
    <property type="term" value="C:cytosol"/>
    <property type="evidence" value="ECO:0007669"/>
    <property type="project" value="TreeGrafter"/>
</dbReference>
<gene>
    <name evidence="5" type="ORF">AVL57_18155</name>
    <name evidence="6" type="ORF">Q4527_14790</name>
</gene>
<dbReference type="InterPro" id="IPR012318">
    <property type="entry name" value="HTH_CRP"/>
</dbReference>
<dbReference type="PROSITE" id="PS50042">
    <property type="entry name" value="CNMP_BINDING_3"/>
    <property type="match status" value="1"/>
</dbReference>
<keyword evidence="2" id="KW-0238">DNA-binding</keyword>
<dbReference type="Pfam" id="PF13545">
    <property type="entry name" value="HTH_Crp_2"/>
    <property type="match status" value="1"/>
</dbReference>
<evidence type="ECO:0000313" key="6">
    <source>
        <dbReference type="EMBL" id="MDO6578669.1"/>
    </source>
</evidence>
<feature type="domain" description="Cyclic nucleotide-binding" evidence="4">
    <location>
        <begin position="29"/>
        <end position="110"/>
    </location>
</feature>
<dbReference type="Pfam" id="PF00027">
    <property type="entry name" value="cNMP_binding"/>
    <property type="match status" value="1"/>
</dbReference>
<organism evidence="6 8">
    <name type="scientific">Alteromonas stellipolaris</name>
    <dbReference type="NCBI Taxonomy" id="233316"/>
    <lineage>
        <taxon>Bacteria</taxon>
        <taxon>Pseudomonadati</taxon>
        <taxon>Pseudomonadota</taxon>
        <taxon>Gammaproteobacteria</taxon>
        <taxon>Alteromonadales</taxon>
        <taxon>Alteromonadaceae</taxon>
        <taxon>Alteromonas/Salinimonas group</taxon>
        <taxon>Alteromonas</taxon>
    </lineage>
</organism>
<reference evidence="6" key="2">
    <citation type="submission" date="2023-07" db="EMBL/GenBank/DDBJ databases">
        <title>Genome content predicts the carbon catabolic preferences of heterotrophic bacteria.</title>
        <authorList>
            <person name="Gralka M."/>
        </authorList>
    </citation>
    <scope>NUCLEOTIDE SEQUENCE</scope>
    <source>
        <strain evidence="6">F2M12</strain>
    </source>
</reference>
<protein>
    <submittedName>
        <fullName evidence="5 6">Transcriptional regulator</fullName>
    </submittedName>
</protein>
<proteinExistence type="predicted"/>
<dbReference type="GeneID" id="83259601"/>
<sequence>MSYIKALNQIIMPESLLELCTQFGTPTEYDKGAMIHNRGDLKPGLSIVEAGQVKVGNYGVDGNYQLTTVLERGDTFGEFTLYASLARTHHAQAMSDCTVLQINESRFRQLEAAHPEVGVFLTRNLAIKLHATLERLDDILRLPTHVQLAKLIYQTSVAQASSVETKSVQASLSQTSTAVALRQSDYAERLGVTVLTAHKALNKLVSLSLIRKQYGKVEIVDMQAMSKWLNDNVSLLPV</sequence>
<dbReference type="Gene3D" id="2.60.120.10">
    <property type="entry name" value="Jelly Rolls"/>
    <property type="match status" value="1"/>
</dbReference>
<evidence type="ECO:0000256" key="2">
    <source>
        <dbReference type="ARBA" id="ARBA00023125"/>
    </source>
</evidence>